<sequence>MSSRTFSPTTAQLCRLLSQEETACRRLLDTVHEERAAIRALAITEFHAINCRRLSILESLQALADERQRIVHELAGRQGLPPATSIHGLLDHLKSAASAELQAVYRSYMAAAKTVRDEIKQNVVLIEGIRGVVDQALSAGTAVVPGQELYTADGQSSGAGRLNMLIHQRG</sequence>
<evidence type="ECO:0000256" key="3">
    <source>
        <dbReference type="ARBA" id="ARBA00022795"/>
    </source>
</evidence>
<dbReference type="Proteomes" id="UP000069205">
    <property type="component" value="Chromosome"/>
</dbReference>
<gene>
    <name evidence="4" type="ORF">NITMOv2_2177</name>
</gene>
<reference evidence="4 5" key="1">
    <citation type="journal article" date="2015" name="Proc. Natl. Acad. Sci. U.S.A.">
        <title>Expanded metabolic versatility of ubiquitous nitrite-oxidizing bacteria from the genus Nitrospira.</title>
        <authorList>
            <person name="Koch H."/>
            <person name="Lucker S."/>
            <person name="Albertsen M."/>
            <person name="Kitzinger K."/>
            <person name="Herbold C."/>
            <person name="Spieck E."/>
            <person name="Nielsen P.H."/>
            <person name="Wagner M."/>
            <person name="Daims H."/>
        </authorList>
    </citation>
    <scope>NUCLEOTIDE SEQUENCE [LARGE SCALE GENOMIC DNA]</scope>
    <source>
        <strain evidence="4 5">NSP M-1</strain>
    </source>
</reference>
<dbReference type="STRING" id="42253.NITMOv2_2177"/>
<accession>A0A0K2GCK7</accession>
<dbReference type="InterPro" id="IPR007809">
    <property type="entry name" value="FlgN-like"/>
</dbReference>
<organism evidence="4 5">
    <name type="scientific">Nitrospira moscoviensis</name>
    <dbReference type="NCBI Taxonomy" id="42253"/>
    <lineage>
        <taxon>Bacteria</taxon>
        <taxon>Pseudomonadati</taxon>
        <taxon>Nitrospirota</taxon>
        <taxon>Nitrospiria</taxon>
        <taxon>Nitrospirales</taxon>
        <taxon>Nitrospiraceae</taxon>
        <taxon>Nitrospira</taxon>
    </lineage>
</organism>
<proteinExistence type="inferred from homology"/>
<dbReference type="InterPro" id="IPR036679">
    <property type="entry name" value="FlgN-like_sf"/>
</dbReference>
<dbReference type="Pfam" id="PF05130">
    <property type="entry name" value="FlgN"/>
    <property type="match status" value="1"/>
</dbReference>
<evidence type="ECO:0008006" key="6">
    <source>
        <dbReference type="Google" id="ProtNLM"/>
    </source>
</evidence>
<comment type="function">
    <text evidence="1">Required for the efficient initiation of filament assembly.</text>
</comment>
<dbReference type="EMBL" id="CP011801">
    <property type="protein sequence ID" value="ALA58594.1"/>
    <property type="molecule type" value="Genomic_DNA"/>
</dbReference>
<dbReference type="SUPFAM" id="SSF140566">
    <property type="entry name" value="FlgN-like"/>
    <property type="match status" value="1"/>
</dbReference>
<comment type="similarity">
    <text evidence="2">Belongs to the FlgN family.</text>
</comment>
<dbReference type="Gene3D" id="1.20.58.300">
    <property type="entry name" value="FlgN-like"/>
    <property type="match status" value="1"/>
</dbReference>
<dbReference type="OrthoDB" id="9791233at2"/>
<keyword evidence="3" id="KW-1005">Bacterial flagellum biogenesis</keyword>
<evidence type="ECO:0000313" key="5">
    <source>
        <dbReference type="Proteomes" id="UP000069205"/>
    </source>
</evidence>
<dbReference type="PATRIC" id="fig|42253.5.peg.2145"/>
<dbReference type="GO" id="GO:0044780">
    <property type="term" value="P:bacterial-type flagellum assembly"/>
    <property type="evidence" value="ECO:0007669"/>
    <property type="project" value="InterPro"/>
</dbReference>
<keyword evidence="5" id="KW-1185">Reference proteome</keyword>
<dbReference type="AlphaFoldDB" id="A0A0K2GCK7"/>
<dbReference type="KEGG" id="nmv:NITMOv2_2177"/>
<dbReference type="RefSeq" id="WP_053379741.1">
    <property type="nucleotide sequence ID" value="NZ_CP011801.1"/>
</dbReference>
<evidence type="ECO:0000313" key="4">
    <source>
        <dbReference type="EMBL" id="ALA58594.1"/>
    </source>
</evidence>
<evidence type="ECO:0000256" key="1">
    <source>
        <dbReference type="ARBA" id="ARBA00002397"/>
    </source>
</evidence>
<name>A0A0K2GCK7_NITMO</name>
<evidence type="ECO:0000256" key="2">
    <source>
        <dbReference type="ARBA" id="ARBA00007703"/>
    </source>
</evidence>
<protein>
    <recommendedName>
        <fullName evidence="6">Flagellar protein FlgN</fullName>
    </recommendedName>
</protein>